<accession>G3IHR9</accession>
<name>G3IHR9_CRIGR</name>
<evidence type="ECO:0000313" key="1">
    <source>
        <dbReference type="EMBL" id="EGW14420.1"/>
    </source>
</evidence>
<evidence type="ECO:0000313" key="2">
    <source>
        <dbReference type="Proteomes" id="UP000001075"/>
    </source>
</evidence>
<dbReference type="Proteomes" id="UP000001075">
    <property type="component" value="Unassembled WGS sequence"/>
</dbReference>
<dbReference type="EMBL" id="JH002844">
    <property type="protein sequence ID" value="EGW14420.1"/>
    <property type="molecule type" value="Genomic_DNA"/>
</dbReference>
<dbReference type="AlphaFoldDB" id="G3IHR9"/>
<dbReference type="InParanoid" id="G3IHR9"/>
<protein>
    <submittedName>
        <fullName evidence="1">Uncharacterized protein</fullName>
    </submittedName>
</protein>
<proteinExistence type="predicted"/>
<reference evidence="2" key="1">
    <citation type="journal article" date="2011" name="Nat. Biotechnol.">
        <title>The genomic sequence of the Chinese hamster ovary (CHO)-K1 cell line.</title>
        <authorList>
            <person name="Xu X."/>
            <person name="Nagarajan H."/>
            <person name="Lewis N.E."/>
            <person name="Pan S."/>
            <person name="Cai Z."/>
            <person name="Liu X."/>
            <person name="Chen W."/>
            <person name="Xie M."/>
            <person name="Wang W."/>
            <person name="Hammond S."/>
            <person name="Andersen M.R."/>
            <person name="Neff N."/>
            <person name="Passarelli B."/>
            <person name="Koh W."/>
            <person name="Fan H.C."/>
            <person name="Wang J."/>
            <person name="Gui Y."/>
            <person name="Lee K.H."/>
            <person name="Betenbaugh M.J."/>
            <person name="Quake S.R."/>
            <person name="Famili I."/>
            <person name="Palsson B.O."/>
            <person name="Wang J."/>
        </authorList>
    </citation>
    <scope>NUCLEOTIDE SEQUENCE [LARGE SCALE GENOMIC DNA]</scope>
    <source>
        <strain evidence="2">CHO K1 cell line</strain>
    </source>
</reference>
<gene>
    <name evidence="1" type="ORF">I79_023375</name>
</gene>
<organism evidence="1 2">
    <name type="scientific">Cricetulus griseus</name>
    <name type="common">Chinese hamster</name>
    <name type="synonym">Cricetulus barabensis griseus</name>
    <dbReference type="NCBI Taxonomy" id="10029"/>
    <lineage>
        <taxon>Eukaryota</taxon>
        <taxon>Metazoa</taxon>
        <taxon>Chordata</taxon>
        <taxon>Craniata</taxon>
        <taxon>Vertebrata</taxon>
        <taxon>Euteleostomi</taxon>
        <taxon>Mammalia</taxon>
        <taxon>Eutheria</taxon>
        <taxon>Euarchontoglires</taxon>
        <taxon>Glires</taxon>
        <taxon>Rodentia</taxon>
        <taxon>Myomorpha</taxon>
        <taxon>Muroidea</taxon>
        <taxon>Cricetidae</taxon>
        <taxon>Cricetinae</taxon>
        <taxon>Cricetulus</taxon>
    </lineage>
</organism>
<sequence length="76" mass="9300">MCYVLSHRVVYVELRIHKRFQPEQPVWQSGMVRTRNLKQESQYPFELKYLDRIQLNTKFKTPATWFGVRVLVLFVR</sequence>